<dbReference type="GO" id="GO:0016020">
    <property type="term" value="C:membrane"/>
    <property type="evidence" value="ECO:0007669"/>
    <property type="project" value="UniProtKB-SubCell"/>
</dbReference>
<dbReference type="KEGG" id="pfh:PFHG_05503"/>
<comment type="similarity">
    <text evidence="5">Belongs to the BI1 family.</text>
</comment>
<dbReference type="InterPro" id="IPR006214">
    <property type="entry name" value="Bax_inhibitor_1-related"/>
</dbReference>
<comment type="subcellular location">
    <subcellularLocation>
        <location evidence="1">Membrane</location>
        <topology evidence="1">Multi-pass membrane protein</topology>
    </subcellularLocation>
</comment>
<sequence>MADTNGRNSIVGQNYGAAYNQGGYNYSQNKDKENYDKSNSGQKGYYYDARTNITANGGLYDEFSLNEFSSTKIRHGFIRKVYSILSLQLLLTFGCAALAVLYKPFNAFVLTYYSPLFIVGVLLSLPIMIALACAPHMARKYPTSARTNSEIFFYAFGTTAVVVIGLTIFAFQTKWDFTGWYVFLFMAFLILI</sequence>
<feature type="transmembrane region" description="Helical" evidence="5">
    <location>
        <begin position="151"/>
        <end position="169"/>
    </location>
</feature>
<keyword evidence="3 5" id="KW-1133">Transmembrane helix</keyword>
<feature type="transmembrane region" description="Helical" evidence="5">
    <location>
        <begin position="81"/>
        <end position="102"/>
    </location>
</feature>
<dbReference type="PANTHER" id="PTHR23291">
    <property type="entry name" value="BAX INHIBITOR-RELATED"/>
    <property type="match status" value="1"/>
</dbReference>
<evidence type="ECO:0000256" key="5">
    <source>
        <dbReference type="RuleBase" id="RU004379"/>
    </source>
</evidence>
<reference evidence="7" key="2">
    <citation type="submission" date="2006-03" db="EMBL/GenBank/DDBJ databases">
        <title>The genome sequence of the Plasmodium falciparum HB3.</title>
        <authorList>
            <consortium name="The Broad Institute Genome Sequencing Platform"/>
            <person name="Birren B."/>
            <person name="Lander E."/>
            <person name="Galagan J."/>
            <person name="Nusbaum C."/>
            <person name="Devon K."/>
            <person name="Henn M."/>
            <person name="Jaffe D."/>
            <person name="Butler J."/>
            <person name="Alvarez P."/>
            <person name="Gnerre S."/>
            <person name="Grabherr M."/>
            <person name="Kleber M."/>
            <person name="Mauceli E."/>
            <person name="Brockman W."/>
            <person name="MacCallum I.A."/>
            <person name="Rounsley S."/>
            <person name="Young S."/>
            <person name="LaButti K."/>
            <person name="Pushparaj V."/>
            <person name="DeCaprio D."/>
            <person name="Crawford M."/>
            <person name="Koehrsen M."/>
            <person name="Engels R."/>
            <person name="Montgomery P."/>
            <person name="Pearson M."/>
            <person name="Howarth C."/>
            <person name="Larson L."/>
            <person name="Luoma S."/>
            <person name="White J."/>
            <person name="Kodira C."/>
            <person name="Zeng Q."/>
            <person name="Oleary S."/>
            <person name="Yandava C."/>
            <person name="Alvarado L."/>
            <person name="Wirth D."/>
            <person name="Volkman S."/>
            <person name="Hartl D."/>
        </authorList>
    </citation>
    <scope>NUCLEOTIDE SEQUENCE [LARGE SCALE GENOMIC DNA]</scope>
</reference>
<comment type="caution">
    <text evidence="5">Lacks conserved residue(s) required for the propagation of feature annotation.</text>
</comment>
<keyword evidence="4 5" id="KW-0472">Membrane</keyword>
<name>A0A0L7KLY0_PLAFX</name>
<gene>
    <name evidence="6" type="ORF">PFHG_05503</name>
</gene>
<evidence type="ECO:0000256" key="2">
    <source>
        <dbReference type="ARBA" id="ARBA00022692"/>
    </source>
</evidence>
<dbReference type="EMBL" id="GG701035">
    <property type="protein sequence ID" value="KOB64130.1"/>
    <property type="molecule type" value="Genomic_DNA"/>
</dbReference>
<reference evidence="6 7" key="1">
    <citation type="submission" date="2006-03" db="EMBL/GenBank/DDBJ databases">
        <title>Annotation of Plasmodium falciparum HB3.</title>
        <authorList>
            <consortium name="The Broad Institute Genome Sequencing Platform"/>
            <person name="Volkman S.K."/>
            <person name="Neafsey D.E."/>
            <person name="Dash A.P."/>
            <person name="Chitnis C.E."/>
            <person name="Hartl D.L."/>
            <person name="Young S.K."/>
            <person name="Zeng Q."/>
            <person name="Koehrsen M."/>
            <person name="Alvarado L."/>
            <person name="Berlin A."/>
            <person name="Borenstein D."/>
            <person name="Chapman S.B."/>
            <person name="Chen Z."/>
            <person name="Engels R."/>
            <person name="Freedman E."/>
            <person name="Gellesch M."/>
            <person name="Goldberg J."/>
            <person name="Griggs A."/>
            <person name="Gujja S."/>
            <person name="Heilman E.R."/>
            <person name="Heiman D.I."/>
            <person name="Howarth C."/>
            <person name="Jen D."/>
            <person name="Larson L."/>
            <person name="Mehta T."/>
            <person name="Neiman D."/>
            <person name="Park D."/>
            <person name="Pearson M."/>
            <person name="Roberts A."/>
            <person name="Saif S."/>
            <person name="Shea T."/>
            <person name="Shenoy N."/>
            <person name="Sisk P."/>
            <person name="Stolte C."/>
            <person name="Sykes S."/>
            <person name="Walk T."/>
            <person name="White J."/>
            <person name="Yandava C."/>
            <person name="Haas B."/>
            <person name="Henn M.R."/>
            <person name="Nusbaum C."/>
            <person name="Birren B."/>
        </authorList>
    </citation>
    <scope>NUCLEOTIDE SEQUENCE [LARGE SCALE GENOMIC DNA]</scope>
    <source>
        <strain evidence="6">HB3</strain>
    </source>
</reference>
<evidence type="ECO:0000256" key="3">
    <source>
        <dbReference type="ARBA" id="ARBA00022989"/>
    </source>
</evidence>
<organism evidence="6 7">
    <name type="scientific">Plasmodium falciparum (isolate HB3)</name>
    <dbReference type="NCBI Taxonomy" id="137071"/>
    <lineage>
        <taxon>Eukaryota</taxon>
        <taxon>Sar</taxon>
        <taxon>Alveolata</taxon>
        <taxon>Apicomplexa</taxon>
        <taxon>Aconoidasida</taxon>
        <taxon>Haemosporida</taxon>
        <taxon>Plasmodiidae</taxon>
        <taxon>Plasmodium</taxon>
        <taxon>Plasmodium (Laverania)</taxon>
    </lineage>
</organism>
<keyword evidence="2 5" id="KW-0812">Transmembrane</keyword>
<feature type="transmembrane region" description="Helical" evidence="5">
    <location>
        <begin position="175"/>
        <end position="191"/>
    </location>
</feature>
<evidence type="ECO:0000313" key="7">
    <source>
        <dbReference type="Proteomes" id="UP000054289"/>
    </source>
</evidence>
<accession>A0A0L7KLY0</accession>
<protein>
    <recommendedName>
        <fullName evidence="8">Bax inhibitor 1</fullName>
    </recommendedName>
</protein>
<evidence type="ECO:0008006" key="8">
    <source>
        <dbReference type="Google" id="ProtNLM"/>
    </source>
</evidence>
<proteinExistence type="inferred from homology"/>
<evidence type="ECO:0000256" key="4">
    <source>
        <dbReference type="ARBA" id="ARBA00023136"/>
    </source>
</evidence>
<feature type="non-terminal residue" evidence="6">
    <location>
        <position position="192"/>
    </location>
</feature>
<evidence type="ECO:0000256" key="1">
    <source>
        <dbReference type="ARBA" id="ARBA00004141"/>
    </source>
</evidence>
<dbReference type="OMA" id="KEYSHQH"/>
<evidence type="ECO:0000313" key="6">
    <source>
        <dbReference type="EMBL" id="KOB64130.1"/>
    </source>
</evidence>
<dbReference type="Proteomes" id="UP000054289">
    <property type="component" value="Unassembled WGS sequence"/>
</dbReference>
<feature type="transmembrane region" description="Helical" evidence="5">
    <location>
        <begin position="108"/>
        <end position="131"/>
    </location>
</feature>
<dbReference type="AlphaFoldDB" id="A0A0L7KLY0"/>
<dbReference type="PANTHER" id="PTHR23291:SF47">
    <property type="entry name" value="TRANSMEMBRANE BAX INHIBITOR MOTIF CONTAINING 7"/>
    <property type="match status" value="1"/>
</dbReference>